<dbReference type="PROSITE" id="PS50928">
    <property type="entry name" value="ABC_TM1"/>
    <property type="match status" value="1"/>
</dbReference>
<evidence type="ECO:0000256" key="3">
    <source>
        <dbReference type="ARBA" id="ARBA00022475"/>
    </source>
</evidence>
<dbReference type="RefSeq" id="WP_131976528.1">
    <property type="nucleotide sequence ID" value="NZ_SLYB01000010.1"/>
</dbReference>
<evidence type="ECO:0000256" key="2">
    <source>
        <dbReference type="ARBA" id="ARBA00022448"/>
    </source>
</evidence>
<feature type="transmembrane region" description="Helical" evidence="11">
    <location>
        <begin position="34"/>
        <end position="54"/>
    </location>
</feature>
<evidence type="ECO:0000256" key="11">
    <source>
        <dbReference type="RuleBase" id="RU363032"/>
    </source>
</evidence>
<comment type="similarity">
    <text evidence="10">Belongs to the binding-protein-dependent transport system permease family. OppBC subfamily.</text>
</comment>
<keyword evidence="9 11" id="KW-0472">Membrane</keyword>
<keyword evidence="14" id="KW-1185">Reference proteome</keyword>
<dbReference type="GO" id="GO:0005886">
    <property type="term" value="C:plasma membrane"/>
    <property type="evidence" value="ECO:0007669"/>
    <property type="project" value="UniProtKB-SubCell"/>
</dbReference>
<reference evidence="13 14" key="1">
    <citation type="submission" date="2019-03" db="EMBL/GenBank/DDBJ databases">
        <title>Genomic Encyclopedia of Type Strains, Phase IV (KMG-IV): sequencing the most valuable type-strain genomes for metagenomic binning, comparative biology and taxonomic classification.</title>
        <authorList>
            <person name="Goeker M."/>
        </authorList>
    </citation>
    <scope>NUCLEOTIDE SEQUENCE [LARGE SCALE GENOMIC DNA]</scope>
    <source>
        <strain evidence="13 14">DSM 28404</strain>
    </source>
</reference>
<dbReference type="OrthoDB" id="9805884at2"/>
<dbReference type="PANTHER" id="PTHR43386">
    <property type="entry name" value="OLIGOPEPTIDE TRANSPORT SYSTEM PERMEASE PROTEIN APPC"/>
    <property type="match status" value="1"/>
</dbReference>
<feature type="transmembrane region" description="Helical" evidence="11">
    <location>
        <begin position="267"/>
        <end position="289"/>
    </location>
</feature>
<evidence type="ECO:0000259" key="12">
    <source>
        <dbReference type="PROSITE" id="PS50928"/>
    </source>
</evidence>
<protein>
    <submittedName>
        <fullName evidence="13">Dipeptide transport system permease protein</fullName>
    </submittedName>
</protein>
<keyword evidence="2 11" id="KW-0813">Transport</keyword>
<evidence type="ECO:0000256" key="1">
    <source>
        <dbReference type="ARBA" id="ARBA00004429"/>
    </source>
</evidence>
<evidence type="ECO:0000256" key="6">
    <source>
        <dbReference type="ARBA" id="ARBA00022856"/>
    </source>
</evidence>
<dbReference type="InterPro" id="IPR025966">
    <property type="entry name" value="OppC_N"/>
</dbReference>
<dbReference type="PANTHER" id="PTHR43386:SF1">
    <property type="entry name" value="D,D-DIPEPTIDE TRANSPORT SYSTEM PERMEASE PROTEIN DDPC-RELATED"/>
    <property type="match status" value="1"/>
</dbReference>
<dbReference type="Proteomes" id="UP000295763">
    <property type="component" value="Unassembled WGS sequence"/>
</dbReference>
<comment type="caution">
    <text evidence="13">The sequence shown here is derived from an EMBL/GenBank/DDBJ whole genome shotgun (WGS) entry which is preliminary data.</text>
</comment>
<dbReference type="GO" id="GO:0071916">
    <property type="term" value="F:dipeptide transmembrane transporter activity"/>
    <property type="evidence" value="ECO:0007669"/>
    <property type="project" value="TreeGrafter"/>
</dbReference>
<keyword evidence="4" id="KW-0997">Cell inner membrane</keyword>
<evidence type="ECO:0000256" key="9">
    <source>
        <dbReference type="ARBA" id="ARBA00023136"/>
    </source>
</evidence>
<dbReference type="InterPro" id="IPR050366">
    <property type="entry name" value="BP-dependent_transpt_permease"/>
</dbReference>
<feature type="transmembrane region" description="Helical" evidence="11">
    <location>
        <begin position="134"/>
        <end position="156"/>
    </location>
</feature>
<comment type="subcellular location">
    <subcellularLocation>
        <location evidence="1">Cell inner membrane</location>
        <topology evidence="1">Multi-pass membrane protein</topology>
    </subcellularLocation>
    <subcellularLocation>
        <location evidence="11">Cell membrane</location>
        <topology evidence="11">Multi-pass membrane protein</topology>
    </subcellularLocation>
</comment>
<keyword evidence="6" id="KW-0571">Peptide transport</keyword>
<proteinExistence type="inferred from homology"/>
<dbReference type="CDD" id="cd06261">
    <property type="entry name" value="TM_PBP2"/>
    <property type="match status" value="1"/>
</dbReference>
<dbReference type="FunFam" id="1.10.3720.10:FF:000007">
    <property type="entry name" value="Dipeptide ABC transporter permease DppC"/>
    <property type="match status" value="1"/>
</dbReference>
<dbReference type="Pfam" id="PF00528">
    <property type="entry name" value="BPD_transp_1"/>
    <property type="match status" value="1"/>
</dbReference>
<evidence type="ECO:0000256" key="7">
    <source>
        <dbReference type="ARBA" id="ARBA00022927"/>
    </source>
</evidence>
<sequence length="302" mass="32464">MTNTTETVVTEMISPAPKTPLQEFWYYFKQNRGAVIGLVFIVLVTFVCLFADFISPYDPIVQNRTALLLPPAWMANGDSAHLLGTDDIGRDILSRIIYGARLSVFIGMIIVALSCVLGVILGLLAGYYGGMLDIIIMRFVDIMLAIPSLLLTIGVVTILGPSLMNAAIAIAVVSIPSYVRLTRASVMNEVNRDYVTASRVAGAGVFRLMFIVILPNCLAPLIVQMTMGISNAILELAALGFLGIGAQPPTPELGTMLAESRGFMQSASWLVTTPGVAILLLVLAFNLMGDGLRDALDPKLKQ</sequence>
<feature type="transmembrane region" description="Helical" evidence="11">
    <location>
        <begin position="201"/>
        <end position="222"/>
    </location>
</feature>
<feature type="domain" description="ABC transmembrane type-1" evidence="12">
    <location>
        <begin position="100"/>
        <end position="289"/>
    </location>
</feature>
<evidence type="ECO:0000256" key="5">
    <source>
        <dbReference type="ARBA" id="ARBA00022692"/>
    </source>
</evidence>
<feature type="transmembrane region" description="Helical" evidence="11">
    <location>
        <begin position="163"/>
        <end position="181"/>
    </location>
</feature>
<feature type="transmembrane region" description="Helical" evidence="11">
    <location>
        <begin position="102"/>
        <end position="128"/>
    </location>
</feature>
<evidence type="ECO:0000313" key="13">
    <source>
        <dbReference type="EMBL" id="TCP95226.1"/>
    </source>
</evidence>
<evidence type="ECO:0000256" key="10">
    <source>
        <dbReference type="ARBA" id="ARBA00024202"/>
    </source>
</evidence>
<dbReference type="GO" id="GO:0015031">
    <property type="term" value="P:protein transport"/>
    <property type="evidence" value="ECO:0007669"/>
    <property type="project" value="UniProtKB-KW"/>
</dbReference>
<keyword evidence="3" id="KW-1003">Cell membrane</keyword>
<dbReference type="InterPro" id="IPR000515">
    <property type="entry name" value="MetI-like"/>
</dbReference>
<evidence type="ECO:0000313" key="14">
    <source>
        <dbReference type="Proteomes" id="UP000295763"/>
    </source>
</evidence>
<organism evidence="13 14">
    <name type="scientific">Cricetibacter osteomyelitidis</name>
    <dbReference type="NCBI Taxonomy" id="1521931"/>
    <lineage>
        <taxon>Bacteria</taxon>
        <taxon>Pseudomonadati</taxon>
        <taxon>Pseudomonadota</taxon>
        <taxon>Gammaproteobacteria</taxon>
        <taxon>Pasteurellales</taxon>
        <taxon>Pasteurellaceae</taxon>
        <taxon>Cricetibacter</taxon>
    </lineage>
</organism>
<feature type="transmembrane region" description="Helical" evidence="11">
    <location>
        <begin position="229"/>
        <end position="247"/>
    </location>
</feature>
<accession>A0A4R2T238</accession>
<keyword evidence="7" id="KW-0653">Protein transport</keyword>
<name>A0A4R2T238_9PAST</name>
<dbReference type="Gene3D" id="1.10.3720.10">
    <property type="entry name" value="MetI-like"/>
    <property type="match status" value="1"/>
</dbReference>
<keyword evidence="5 11" id="KW-0812">Transmembrane</keyword>
<dbReference type="AlphaFoldDB" id="A0A4R2T238"/>
<evidence type="ECO:0000256" key="8">
    <source>
        <dbReference type="ARBA" id="ARBA00022989"/>
    </source>
</evidence>
<dbReference type="EMBL" id="SLYB01000010">
    <property type="protein sequence ID" value="TCP95226.1"/>
    <property type="molecule type" value="Genomic_DNA"/>
</dbReference>
<gene>
    <name evidence="13" type="ORF">EDC44_11057</name>
</gene>
<dbReference type="InterPro" id="IPR035906">
    <property type="entry name" value="MetI-like_sf"/>
</dbReference>
<dbReference type="SUPFAM" id="SSF161098">
    <property type="entry name" value="MetI-like"/>
    <property type="match status" value="1"/>
</dbReference>
<dbReference type="Pfam" id="PF12911">
    <property type="entry name" value="OppC_N"/>
    <property type="match status" value="1"/>
</dbReference>
<evidence type="ECO:0000256" key="4">
    <source>
        <dbReference type="ARBA" id="ARBA00022519"/>
    </source>
</evidence>
<keyword evidence="8 11" id="KW-1133">Transmembrane helix</keyword>